<reference evidence="2" key="1">
    <citation type="journal article" date="2019" name="Int. J. Syst. Evol. Microbiol.">
        <title>The Global Catalogue of Microorganisms (GCM) 10K type strain sequencing project: providing services to taxonomists for standard genome sequencing and annotation.</title>
        <authorList>
            <consortium name="The Broad Institute Genomics Platform"/>
            <consortium name="The Broad Institute Genome Sequencing Center for Infectious Disease"/>
            <person name="Wu L."/>
            <person name="Ma J."/>
        </authorList>
    </citation>
    <scope>NUCLEOTIDE SEQUENCE [LARGE SCALE GENOMIC DNA]</scope>
    <source>
        <strain evidence="2">CCM 8895</strain>
    </source>
</reference>
<organism evidence="1 2">
    <name type="scientific">Companilactobacillus baiquanensis</name>
    <dbReference type="NCBI Taxonomy" id="2486005"/>
    <lineage>
        <taxon>Bacteria</taxon>
        <taxon>Bacillati</taxon>
        <taxon>Bacillota</taxon>
        <taxon>Bacilli</taxon>
        <taxon>Lactobacillales</taxon>
        <taxon>Lactobacillaceae</taxon>
        <taxon>Companilactobacillus</taxon>
    </lineage>
</organism>
<proteinExistence type="predicted"/>
<evidence type="ECO:0000313" key="2">
    <source>
        <dbReference type="Proteomes" id="UP001596186"/>
    </source>
</evidence>
<keyword evidence="2" id="KW-1185">Reference proteome</keyword>
<accession>A0ABW1UZ64</accession>
<name>A0ABW1UZ64_9LACO</name>
<protein>
    <submittedName>
        <fullName evidence="1">Uncharacterized protein</fullName>
    </submittedName>
</protein>
<gene>
    <name evidence="1" type="ORF">ACFP1F_09850</name>
</gene>
<evidence type="ECO:0000313" key="1">
    <source>
        <dbReference type="EMBL" id="MFC6324042.1"/>
    </source>
</evidence>
<comment type="caution">
    <text evidence="1">The sequence shown here is derived from an EMBL/GenBank/DDBJ whole genome shotgun (WGS) entry which is preliminary data.</text>
</comment>
<dbReference type="Proteomes" id="UP001596186">
    <property type="component" value="Unassembled WGS sequence"/>
</dbReference>
<sequence>MIKPIALVEDVEGQDNTIKQIIEEIKKSIDKSGEGDPHPKVDMKKFYYTFLNKDKEEGGKQ</sequence>
<dbReference type="RefSeq" id="WP_125593054.1">
    <property type="nucleotide sequence ID" value="NZ_JBHSSN010000015.1"/>
</dbReference>
<dbReference type="EMBL" id="JBHSSN010000015">
    <property type="protein sequence ID" value="MFC6324042.1"/>
    <property type="molecule type" value="Genomic_DNA"/>
</dbReference>